<evidence type="ECO:0000313" key="2">
    <source>
        <dbReference type="Proteomes" id="UP001359559"/>
    </source>
</evidence>
<dbReference type="Proteomes" id="UP001359559">
    <property type="component" value="Unassembled WGS sequence"/>
</dbReference>
<protein>
    <submittedName>
        <fullName evidence="1">Uncharacterized protein</fullName>
    </submittedName>
</protein>
<accession>A0AAN9Q4T5</accession>
<keyword evidence="2" id="KW-1185">Reference proteome</keyword>
<organism evidence="1 2">
    <name type="scientific">Clitoria ternatea</name>
    <name type="common">Butterfly pea</name>
    <dbReference type="NCBI Taxonomy" id="43366"/>
    <lineage>
        <taxon>Eukaryota</taxon>
        <taxon>Viridiplantae</taxon>
        <taxon>Streptophyta</taxon>
        <taxon>Embryophyta</taxon>
        <taxon>Tracheophyta</taxon>
        <taxon>Spermatophyta</taxon>
        <taxon>Magnoliopsida</taxon>
        <taxon>eudicotyledons</taxon>
        <taxon>Gunneridae</taxon>
        <taxon>Pentapetalae</taxon>
        <taxon>rosids</taxon>
        <taxon>fabids</taxon>
        <taxon>Fabales</taxon>
        <taxon>Fabaceae</taxon>
        <taxon>Papilionoideae</taxon>
        <taxon>50 kb inversion clade</taxon>
        <taxon>NPAAA clade</taxon>
        <taxon>indigoferoid/millettioid clade</taxon>
        <taxon>Phaseoleae</taxon>
        <taxon>Clitoria</taxon>
    </lineage>
</organism>
<reference evidence="1 2" key="1">
    <citation type="submission" date="2024-01" db="EMBL/GenBank/DDBJ databases">
        <title>The genomes of 5 underutilized Papilionoideae crops provide insights into root nodulation and disease resistance.</title>
        <authorList>
            <person name="Yuan L."/>
        </authorList>
    </citation>
    <scope>NUCLEOTIDE SEQUENCE [LARGE SCALE GENOMIC DNA]</scope>
    <source>
        <strain evidence="1">LY-2023</strain>
        <tissue evidence="1">Leaf</tissue>
    </source>
</reference>
<evidence type="ECO:0000313" key="1">
    <source>
        <dbReference type="EMBL" id="KAK7318438.1"/>
    </source>
</evidence>
<proteinExistence type="predicted"/>
<gene>
    <name evidence="1" type="ORF">RJT34_03139</name>
</gene>
<dbReference type="AlphaFoldDB" id="A0AAN9Q4T5"/>
<dbReference type="EMBL" id="JAYKXN010000001">
    <property type="protein sequence ID" value="KAK7318438.1"/>
    <property type="molecule type" value="Genomic_DNA"/>
</dbReference>
<comment type="caution">
    <text evidence="1">The sequence shown here is derived from an EMBL/GenBank/DDBJ whole genome shotgun (WGS) entry which is preliminary data.</text>
</comment>
<sequence>MTKISLTKETWYLLIESMNVHRTQSENTIIVFFKFWINNICSIHRLSGSAIVKNPDIILSSLHAVCATFL</sequence>
<name>A0AAN9Q4T5_CLITE</name>